<proteinExistence type="predicted"/>
<name>A0A1Y5F740_9BACT</name>
<sequence length="157" mass="18933">MYFEFLGEVDKFCSCQAKHLKKDEIEKRRDYFKWSFKDKKIQFAKEDQCIIENFSPHAIHTFYTISLDTRLRKHLNLRIHHRFPNSTHFLASEQSVVVKLNCLEEKILKKCSKVKSLRSTYNCIQSMTDRQIQFDKIERQCPSFQNDMEYIPTEQLI</sequence>
<dbReference type="Proteomes" id="UP000196531">
    <property type="component" value="Unassembled WGS sequence"/>
</dbReference>
<evidence type="ECO:0000313" key="1">
    <source>
        <dbReference type="EMBL" id="OUR96614.1"/>
    </source>
</evidence>
<reference evidence="2" key="1">
    <citation type="journal article" date="2017" name="Proc. Natl. Acad. Sci. U.S.A.">
        <title>Simulation of Deepwater Horizon oil plume reveals substrate specialization within a complex community of hydrocarbon-degraders.</title>
        <authorList>
            <person name="Hu P."/>
            <person name="Dubinsky E.A."/>
            <person name="Probst A.J."/>
            <person name="Wang J."/>
            <person name="Sieber C.M.K."/>
            <person name="Tom L.M."/>
            <person name="Gardinali P."/>
            <person name="Banfield J.F."/>
            <person name="Atlas R.M."/>
            <person name="Andersen G.L."/>
        </authorList>
    </citation>
    <scope>NUCLEOTIDE SEQUENCE [LARGE SCALE GENOMIC DNA]</scope>
</reference>
<evidence type="ECO:0000313" key="2">
    <source>
        <dbReference type="Proteomes" id="UP000196531"/>
    </source>
</evidence>
<dbReference type="EMBL" id="MAAO01000006">
    <property type="protein sequence ID" value="OUR96614.1"/>
    <property type="molecule type" value="Genomic_DNA"/>
</dbReference>
<accession>A0A1Y5F740</accession>
<protein>
    <submittedName>
        <fullName evidence="1">Uncharacterized protein</fullName>
    </submittedName>
</protein>
<comment type="caution">
    <text evidence="1">The sequence shown here is derived from an EMBL/GenBank/DDBJ whole genome shotgun (WGS) entry which is preliminary data.</text>
</comment>
<organism evidence="1 2">
    <name type="scientific">Halobacteriovorax marinus</name>
    <dbReference type="NCBI Taxonomy" id="97084"/>
    <lineage>
        <taxon>Bacteria</taxon>
        <taxon>Pseudomonadati</taxon>
        <taxon>Bdellovibrionota</taxon>
        <taxon>Bacteriovoracia</taxon>
        <taxon>Bacteriovoracales</taxon>
        <taxon>Halobacteriovoraceae</taxon>
        <taxon>Halobacteriovorax</taxon>
    </lineage>
</organism>
<dbReference type="AlphaFoldDB" id="A0A1Y5F740"/>
<gene>
    <name evidence="1" type="ORF">A9Q84_09725</name>
</gene>